<dbReference type="PROSITE" id="PS50158">
    <property type="entry name" value="ZF_CCHC"/>
    <property type="match status" value="1"/>
</dbReference>
<evidence type="ECO:0000259" key="3">
    <source>
        <dbReference type="PROSITE" id="PS50158"/>
    </source>
</evidence>
<keyword evidence="1" id="KW-0479">Metal-binding</keyword>
<evidence type="ECO:0000256" key="2">
    <source>
        <dbReference type="SAM" id="MobiDB-lite"/>
    </source>
</evidence>
<dbReference type="GO" id="GO:0003676">
    <property type="term" value="F:nucleic acid binding"/>
    <property type="evidence" value="ECO:0007669"/>
    <property type="project" value="InterPro"/>
</dbReference>
<dbReference type="AlphaFoldDB" id="A0AAD9VNR5"/>
<dbReference type="Proteomes" id="UP001258017">
    <property type="component" value="Unassembled WGS sequence"/>
</dbReference>
<evidence type="ECO:0000256" key="1">
    <source>
        <dbReference type="PROSITE-ProRule" id="PRU00047"/>
    </source>
</evidence>
<keyword evidence="1" id="KW-0863">Zinc-finger</keyword>
<name>A0AAD9VNR5_9HYME</name>
<organism evidence="4 5">
    <name type="scientific">Odynerus spinipes</name>
    <dbReference type="NCBI Taxonomy" id="1348599"/>
    <lineage>
        <taxon>Eukaryota</taxon>
        <taxon>Metazoa</taxon>
        <taxon>Ecdysozoa</taxon>
        <taxon>Arthropoda</taxon>
        <taxon>Hexapoda</taxon>
        <taxon>Insecta</taxon>
        <taxon>Pterygota</taxon>
        <taxon>Neoptera</taxon>
        <taxon>Endopterygota</taxon>
        <taxon>Hymenoptera</taxon>
        <taxon>Apocrita</taxon>
        <taxon>Aculeata</taxon>
        <taxon>Vespoidea</taxon>
        <taxon>Vespidae</taxon>
        <taxon>Eumeninae</taxon>
        <taxon>Odynerus</taxon>
    </lineage>
</organism>
<comment type="caution">
    <text evidence="4">The sequence shown here is derived from an EMBL/GenBank/DDBJ whole genome shotgun (WGS) entry which is preliminary data.</text>
</comment>
<protein>
    <recommendedName>
        <fullName evidence="3">CCHC-type domain-containing protein</fullName>
    </recommendedName>
</protein>
<proteinExistence type="predicted"/>
<gene>
    <name evidence="4" type="ORF">KPH14_007958</name>
</gene>
<reference evidence="4" key="1">
    <citation type="submission" date="2021-08" db="EMBL/GenBank/DDBJ databases">
        <authorList>
            <person name="Misof B."/>
            <person name="Oliver O."/>
            <person name="Podsiadlowski L."/>
            <person name="Donath A."/>
            <person name="Peters R."/>
            <person name="Mayer C."/>
            <person name="Rust J."/>
            <person name="Gunkel S."/>
            <person name="Lesny P."/>
            <person name="Martin S."/>
            <person name="Oeyen J.P."/>
            <person name="Petersen M."/>
            <person name="Panagiotis P."/>
            <person name="Wilbrandt J."/>
            <person name="Tanja T."/>
        </authorList>
    </citation>
    <scope>NUCLEOTIDE SEQUENCE</scope>
    <source>
        <strain evidence="4">GBR_01_08_01A</strain>
        <tissue evidence="4">Thorax + abdomen</tissue>
    </source>
</reference>
<dbReference type="EMBL" id="JAIFRP010000042">
    <property type="protein sequence ID" value="KAK2581149.1"/>
    <property type="molecule type" value="Genomic_DNA"/>
</dbReference>
<feature type="region of interest" description="Disordered" evidence="2">
    <location>
        <begin position="133"/>
        <end position="156"/>
    </location>
</feature>
<evidence type="ECO:0000313" key="5">
    <source>
        <dbReference type="Proteomes" id="UP001258017"/>
    </source>
</evidence>
<reference evidence="4" key="2">
    <citation type="journal article" date="2023" name="Commun. Biol.">
        <title>Intrasexual cuticular hydrocarbon dimorphism in a wasp sheds light on hydrocarbon biosynthesis genes in Hymenoptera.</title>
        <authorList>
            <person name="Moris V.C."/>
            <person name="Podsiadlowski L."/>
            <person name="Martin S."/>
            <person name="Oeyen J.P."/>
            <person name="Donath A."/>
            <person name="Petersen M."/>
            <person name="Wilbrandt J."/>
            <person name="Misof B."/>
            <person name="Liedtke D."/>
            <person name="Thamm M."/>
            <person name="Scheiner R."/>
            <person name="Schmitt T."/>
            <person name="Niehuis O."/>
        </authorList>
    </citation>
    <scope>NUCLEOTIDE SEQUENCE</scope>
    <source>
        <strain evidence="4">GBR_01_08_01A</strain>
    </source>
</reference>
<dbReference type="InterPro" id="IPR001878">
    <property type="entry name" value="Znf_CCHC"/>
</dbReference>
<dbReference type="Gene3D" id="4.10.60.10">
    <property type="entry name" value="Zinc finger, CCHC-type"/>
    <property type="match status" value="1"/>
</dbReference>
<dbReference type="GO" id="GO:0008270">
    <property type="term" value="F:zinc ion binding"/>
    <property type="evidence" value="ECO:0007669"/>
    <property type="project" value="UniProtKB-KW"/>
</dbReference>
<dbReference type="SUPFAM" id="SSF57756">
    <property type="entry name" value="Retrovirus zinc finger-like domains"/>
    <property type="match status" value="1"/>
</dbReference>
<evidence type="ECO:0000313" key="4">
    <source>
        <dbReference type="EMBL" id="KAK2581149.1"/>
    </source>
</evidence>
<sequence>MGIGVTKITKATNGAIVLGCGNEQDREKFTEAAKKELGNKYKIEKAKEKLPTIKIIGIDKEDANMKDEDLINVIRQQNEMENIKGYRRCKINEYIRIQQCYKCWGFGHLAKNCKKQVICRICGDKHEEETCKVEEPTSKKEKRKRHIVDERTRTTR</sequence>
<keyword evidence="1" id="KW-0862">Zinc</keyword>
<accession>A0AAD9VNR5</accession>
<dbReference type="InterPro" id="IPR036875">
    <property type="entry name" value="Znf_CCHC_sf"/>
</dbReference>
<feature type="domain" description="CCHC-type" evidence="3">
    <location>
        <begin position="100"/>
        <end position="115"/>
    </location>
</feature>
<feature type="compositionally biased region" description="Basic and acidic residues" evidence="2">
    <location>
        <begin position="147"/>
        <end position="156"/>
    </location>
</feature>
<keyword evidence="5" id="KW-1185">Reference proteome</keyword>